<proteinExistence type="predicted"/>
<evidence type="ECO:0008006" key="5">
    <source>
        <dbReference type="Google" id="ProtNLM"/>
    </source>
</evidence>
<dbReference type="AlphaFoldDB" id="A0A3N4G9P9"/>
<dbReference type="Proteomes" id="UP000267536">
    <property type="component" value="Unassembled WGS sequence"/>
</dbReference>
<comment type="caution">
    <text evidence="3">The sequence shown here is derived from an EMBL/GenBank/DDBJ whole genome shotgun (WGS) entry which is preliminary data.</text>
</comment>
<feature type="region of interest" description="Disordered" evidence="1">
    <location>
        <begin position="32"/>
        <end position="68"/>
    </location>
</feature>
<keyword evidence="2" id="KW-0732">Signal</keyword>
<evidence type="ECO:0000313" key="3">
    <source>
        <dbReference type="EMBL" id="RPA59472.1"/>
    </source>
</evidence>
<name>A0A3N4G9P9_9ACTN</name>
<protein>
    <recommendedName>
        <fullName evidence="5">Secreted protein</fullName>
    </recommendedName>
</protein>
<dbReference type="OrthoDB" id="4382059at2"/>
<gene>
    <name evidence="3" type="ORF">EF294_13380</name>
</gene>
<reference evidence="3 4" key="1">
    <citation type="submission" date="2018-11" db="EMBL/GenBank/DDBJ databases">
        <title>Draft genome sequence of Gordonia sp. RS15-1S isolated from rice stems.</title>
        <authorList>
            <person name="Muangham S."/>
        </authorList>
    </citation>
    <scope>NUCLEOTIDE SEQUENCE [LARGE SCALE GENOMIC DNA]</scope>
    <source>
        <strain evidence="3 4">RS15-1S</strain>
    </source>
</reference>
<accession>A0A3N4G9P9</accession>
<feature type="signal peptide" evidence="2">
    <location>
        <begin position="1"/>
        <end position="29"/>
    </location>
</feature>
<dbReference type="EMBL" id="RKMH01000009">
    <property type="protein sequence ID" value="RPA59472.1"/>
    <property type="molecule type" value="Genomic_DNA"/>
</dbReference>
<evidence type="ECO:0000256" key="2">
    <source>
        <dbReference type="SAM" id="SignalP"/>
    </source>
</evidence>
<evidence type="ECO:0000256" key="1">
    <source>
        <dbReference type="SAM" id="MobiDB-lite"/>
    </source>
</evidence>
<sequence length="155" mass="16209">MPSRTIHALAATALSAAALTVAAPGLAQADGTQDPAYSGPVTPCDVENTPRSGGYAAEPQTFPKSIGRTGPTSFVLNFDAEDEPDRFDVIYQNQQIATTGWRGSESANTFHRPLAGPGSGSIRVAVPRGSSSVVTVRVTTDSRSTVWQFTAQCPN</sequence>
<dbReference type="RefSeq" id="WP_123930701.1">
    <property type="nucleotide sequence ID" value="NZ_JBPSDP010000008.1"/>
</dbReference>
<evidence type="ECO:0000313" key="4">
    <source>
        <dbReference type="Proteomes" id="UP000267536"/>
    </source>
</evidence>
<keyword evidence="4" id="KW-1185">Reference proteome</keyword>
<organism evidence="3 4">
    <name type="scientific">Gordonia oryzae</name>
    <dbReference type="NCBI Taxonomy" id="2487349"/>
    <lineage>
        <taxon>Bacteria</taxon>
        <taxon>Bacillati</taxon>
        <taxon>Actinomycetota</taxon>
        <taxon>Actinomycetes</taxon>
        <taxon>Mycobacteriales</taxon>
        <taxon>Gordoniaceae</taxon>
        <taxon>Gordonia</taxon>
    </lineage>
</organism>
<feature type="chain" id="PRO_5018231180" description="Secreted protein" evidence="2">
    <location>
        <begin position="30"/>
        <end position="155"/>
    </location>
</feature>